<dbReference type="RefSeq" id="WP_106538535.1">
    <property type="nucleotide sequence ID" value="NZ_ML142899.1"/>
</dbReference>
<protein>
    <submittedName>
        <fullName evidence="3">Cytosine/adenosine deaminase-related metal-dependent hydrolase</fullName>
    </submittedName>
</protein>
<dbReference type="PANTHER" id="PTHR43794:SF11">
    <property type="entry name" value="AMIDOHYDROLASE-RELATED DOMAIN-CONTAINING PROTEIN"/>
    <property type="match status" value="1"/>
</dbReference>
<sequence length="459" mass="48002">MSSLRLHSIDLLATMTGAEIGDGALLVRDGWIEKIGTTSEITDAADESVDLSGHVVLPGLVNTHQHLWQSLARAVPAAQDAALVDWLMALFPLWEKLTPDGVRTAGRLGAAGLALSGCTTVADHHYVWPNGIRMDDLVDGVAPVGVRAHLTRGGMSVGASQGGLAADVLTEREDAIVDATERAVSAFHDPEAGAMMRIAAGPPSVLSTSAELMRELGALAREHGIGLHTHLAETAGESERCVAAVGAPALPYLESLGWSGEHVWFAHAVHLAPDEIRSLAGSGTGVAHCPTSNMRLGSGIAPLGEFLREGVRVGLGVDGAASNDSTDMFAEVRQAMLLARVMAGMKGMGGIRHGSAGHRLLTARQMLRLATAGGAEVLSRDDIGTLAPGKAADIVAVDLDRLRFAGQHDPLAALVLCGTAHVDQSWVHGRRVVEDGRLRTVDVDELTAEHRARSAELTA</sequence>
<evidence type="ECO:0000256" key="1">
    <source>
        <dbReference type="ARBA" id="ARBA00022801"/>
    </source>
</evidence>
<name>A0A2P8DVM1_9ACTN</name>
<keyword evidence="1 3" id="KW-0378">Hydrolase</keyword>
<dbReference type="EMBL" id="PYGE01000014">
    <property type="protein sequence ID" value="PSL01288.1"/>
    <property type="molecule type" value="Genomic_DNA"/>
</dbReference>
<dbReference type="AlphaFoldDB" id="A0A2P8DVM1"/>
<dbReference type="CDD" id="cd01298">
    <property type="entry name" value="ATZ_TRZ_like"/>
    <property type="match status" value="1"/>
</dbReference>
<dbReference type="NCBIfam" id="NF006055">
    <property type="entry name" value="PRK08203.1"/>
    <property type="match status" value="1"/>
</dbReference>
<dbReference type="PANTHER" id="PTHR43794">
    <property type="entry name" value="AMINOHYDROLASE SSNA-RELATED"/>
    <property type="match status" value="1"/>
</dbReference>
<comment type="caution">
    <text evidence="3">The sequence shown here is derived from an EMBL/GenBank/DDBJ whole genome shotgun (WGS) entry which is preliminary data.</text>
</comment>
<feature type="domain" description="Amidohydrolase-related" evidence="2">
    <location>
        <begin position="55"/>
        <end position="430"/>
    </location>
</feature>
<dbReference type="InterPro" id="IPR050287">
    <property type="entry name" value="MTA/SAH_deaminase"/>
</dbReference>
<dbReference type="OrthoDB" id="3189065at2"/>
<dbReference type="Proteomes" id="UP000243528">
    <property type="component" value="Unassembled WGS sequence"/>
</dbReference>
<dbReference type="Pfam" id="PF01979">
    <property type="entry name" value="Amidohydro_1"/>
    <property type="match status" value="1"/>
</dbReference>
<proteinExistence type="predicted"/>
<dbReference type="Gene3D" id="2.30.40.10">
    <property type="entry name" value="Urease, subunit C, domain 1"/>
    <property type="match status" value="1"/>
</dbReference>
<evidence type="ECO:0000313" key="3">
    <source>
        <dbReference type="EMBL" id="PSL01288.1"/>
    </source>
</evidence>
<dbReference type="InterPro" id="IPR006680">
    <property type="entry name" value="Amidohydro-rel"/>
</dbReference>
<accession>A0A2P8DVM1</accession>
<evidence type="ECO:0000313" key="4">
    <source>
        <dbReference type="Proteomes" id="UP000243528"/>
    </source>
</evidence>
<dbReference type="SUPFAM" id="SSF51556">
    <property type="entry name" value="Metallo-dependent hydrolases"/>
    <property type="match status" value="1"/>
</dbReference>
<dbReference type="SUPFAM" id="SSF51338">
    <property type="entry name" value="Composite domain of metallo-dependent hydrolases"/>
    <property type="match status" value="1"/>
</dbReference>
<evidence type="ECO:0000259" key="2">
    <source>
        <dbReference type="Pfam" id="PF01979"/>
    </source>
</evidence>
<dbReference type="Gene3D" id="3.20.20.140">
    <property type="entry name" value="Metal-dependent hydrolases"/>
    <property type="match status" value="1"/>
</dbReference>
<dbReference type="InterPro" id="IPR032466">
    <property type="entry name" value="Metal_Hydrolase"/>
</dbReference>
<dbReference type="GO" id="GO:0016810">
    <property type="term" value="F:hydrolase activity, acting on carbon-nitrogen (but not peptide) bonds"/>
    <property type="evidence" value="ECO:0007669"/>
    <property type="project" value="InterPro"/>
</dbReference>
<gene>
    <name evidence="3" type="ORF">CLV30_11418</name>
</gene>
<reference evidence="3 4" key="1">
    <citation type="submission" date="2018-03" db="EMBL/GenBank/DDBJ databases">
        <title>Genomic Encyclopedia of Archaeal and Bacterial Type Strains, Phase II (KMG-II): from individual species to whole genera.</title>
        <authorList>
            <person name="Goeker M."/>
        </authorList>
    </citation>
    <scope>NUCLEOTIDE SEQUENCE [LARGE SCALE GENOMIC DNA]</scope>
    <source>
        <strain evidence="3 4">DSM 45211</strain>
    </source>
</reference>
<keyword evidence="4" id="KW-1185">Reference proteome</keyword>
<dbReference type="InterPro" id="IPR011059">
    <property type="entry name" value="Metal-dep_hydrolase_composite"/>
</dbReference>
<organism evidence="3 4">
    <name type="scientific">Haloactinopolyspora alba</name>
    <dbReference type="NCBI Taxonomy" id="648780"/>
    <lineage>
        <taxon>Bacteria</taxon>
        <taxon>Bacillati</taxon>
        <taxon>Actinomycetota</taxon>
        <taxon>Actinomycetes</taxon>
        <taxon>Jiangellales</taxon>
        <taxon>Jiangellaceae</taxon>
        <taxon>Haloactinopolyspora</taxon>
    </lineage>
</organism>